<reference evidence="1" key="1">
    <citation type="submission" date="2022-07" db="EMBL/GenBank/DDBJ databases">
        <title>Phylogenomic reconstructions and comparative analyses of Kickxellomycotina fungi.</title>
        <authorList>
            <person name="Reynolds N.K."/>
            <person name="Stajich J.E."/>
            <person name="Barry K."/>
            <person name="Grigoriev I.V."/>
            <person name="Crous P."/>
            <person name="Smith M.E."/>
        </authorList>
    </citation>
    <scope>NUCLEOTIDE SEQUENCE</scope>
    <source>
        <strain evidence="1">BCRC 34297</strain>
    </source>
</reference>
<dbReference type="EC" id="2.8.1.12" evidence="1"/>
<dbReference type="OrthoDB" id="5531344at2759"/>
<dbReference type="AlphaFoldDB" id="A0A9W8GVB8"/>
<dbReference type="InterPro" id="IPR003448">
    <property type="entry name" value="Mopterin_biosynth_MoaE"/>
</dbReference>
<keyword evidence="1" id="KW-0808">Transferase</keyword>
<organism evidence="1 2">
    <name type="scientific">Coemansia pectinata</name>
    <dbReference type="NCBI Taxonomy" id="1052879"/>
    <lineage>
        <taxon>Eukaryota</taxon>
        <taxon>Fungi</taxon>
        <taxon>Fungi incertae sedis</taxon>
        <taxon>Zoopagomycota</taxon>
        <taxon>Kickxellomycotina</taxon>
        <taxon>Kickxellomycetes</taxon>
        <taxon>Kickxellales</taxon>
        <taxon>Kickxellaceae</taxon>
        <taxon>Coemansia</taxon>
    </lineage>
</organism>
<dbReference type="PANTHER" id="PTHR23404">
    <property type="entry name" value="MOLYBDOPTERIN SYNTHASE RELATED"/>
    <property type="match status" value="1"/>
</dbReference>
<dbReference type="SUPFAM" id="SSF54690">
    <property type="entry name" value="Molybdopterin synthase subunit MoaE"/>
    <property type="match status" value="1"/>
</dbReference>
<evidence type="ECO:0000313" key="2">
    <source>
        <dbReference type="Proteomes" id="UP001140011"/>
    </source>
</evidence>
<dbReference type="GO" id="GO:0030366">
    <property type="term" value="F:molybdopterin synthase activity"/>
    <property type="evidence" value="ECO:0007669"/>
    <property type="project" value="UniProtKB-EC"/>
</dbReference>
<dbReference type="EMBL" id="JANBUH010000246">
    <property type="protein sequence ID" value="KAJ2752802.1"/>
    <property type="molecule type" value="Genomic_DNA"/>
</dbReference>
<name>A0A9W8GVB8_9FUNG</name>
<dbReference type="CDD" id="cd00756">
    <property type="entry name" value="MoaE"/>
    <property type="match status" value="1"/>
</dbReference>
<sequence>MTQPHSCCTHQLPEGYVPRHHKEVDPAYDHFLISPEPLSLDRACALVREDDAGAISTFEGTTRGTFNGARVIRLEYEAYDAMARKEWYNIVSEARSKYHLLGTVMHHRVGEVAVGQTSVIIAAASAHRADAINAVHFLIDSLKARLPIWKKELLEDGSDAWKQNETIDLSVHQPVLDH</sequence>
<gene>
    <name evidence="1" type="primary">MOCS2</name>
    <name evidence="1" type="ORF">GGI19_003574</name>
</gene>
<proteinExistence type="predicted"/>
<dbReference type="Gene3D" id="3.90.1170.40">
    <property type="entry name" value="Molybdopterin biosynthesis MoaE subunit"/>
    <property type="match status" value="1"/>
</dbReference>
<dbReference type="Proteomes" id="UP001140011">
    <property type="component" value="Unassembled WGS sequence"/>
</dbReference>
<evidence type="ECO:0000313" key="1">
    <source>
        <dbReference type="EMBL" id="KAJ2752802.1"/>
    </source>
</evidence>
<comment type="caution">
    <text evidence="1">The sequence shown here is derived from an EMBL/GenBank/DDBJ whole genome shotgun (WGS) entry which is preliminary data.</text>
</comment>
<dbReference type="Pfam" id="PF02391">
    <property type="entry name" value="MoaE"/>
    <property type="match status" value="1"/>
</dbReference>
<protein>
    <submittedName>
        <fullName evidence="1">Molybdopterin synthase catalytic subunit</fullName>
        <ecNumber evidence="1">2.8.1.12</ecNumber>
    </submittedName>
</protein>
<dbReference type="InterPro" id="IPR036563">
    <property type="entry name" value="MoaE_sf"/>
</dbReference>
<keyword evidence="2" id="KW-1185">Reference proteome</keyword>
<dbReference type="GO" id="GO:0006777">
    <property type="term" value="P:Mo-molybdopterin cofactor biosynthetic process"/>
    <property type="evidence" value="ECO:0007669"/>
    <property type="project" value="InterPro"/>
</dbReference>
<accession>A0A9W8GVB8</accession>